<dbReference type="GO" id="GO:1901135">
    <property type="term" value="P:carbohydrate derivative metabolic process"/>
    <property type="evidence" value="ECO:0007669"/>
    <property type="project" value="InterPro"/>
</dbReference>
<dbReference type="PANTHER" id="PTHR30390:SF6">
    <property type="entry name" value="DNAA INITIATOR-ASSOCIATING PROTEIN DIAA"/>
    <property type="match status" value="1"/>
</dbReference>
<comment type="caution">
    <text evidence="2">The sequence shown here is derived from an EMBL/GenBank/DDBJ whole genome shotgun (WGS) entry which is preliminary data.</text>
</comment>
<organism evidence="2 3">
    <name type="scientific">Limnohabitans parvus II-B4</name>
    <dbReference type="NCBI Taxonomy" id="1293052"/>
    <lineage>
        <taxon>Bacteria</taxon>
        <taxon>Pseudomonadati</taxon>
        <taxon>Pseudomonadota</taxon>
        <taxon>Betaproteobacteria</taxon>
        <taxon>Burkholderiales</taxon>
        <taxon>Comamonadaceae</taxon>
        <taxon>Limnohabitans</taxon>
    </lineage>
</organism>
<feature type="domain" description="SIS" evidence="1">
    <location>
        <begin position="31"/>
        <end position="193"/>
    </location>
</feature>
<dbReference type="RefSeq" id="WP_108312127.1">
    <property type="nucleotide sequence ID" value="NZ_NESN01000002.1"/>
</dbReference>
<dbReference type="CDD" id="cd05006">
    <property type="entry name" value="SIS_GmhA"/>
    <property type="match status" value="1"/>
</dbReference>
<evidence type="ECO:0000259" key="1">
    <source>
        <dbReference type="PROSITE" id="PS51464"/>
    </source>
</evidence>
<dbReference type="SUPFAM" id="SSF53697">
    <property type="entry name" value="SIS domain"/>
    <property type="match status" value="1"/>
</dbReference>
<dbReference type="EMBL" id="NESN01000002">
    <property type="protein sequence ID" value="PUE54142.1"/>
    <property type="molecule type" value="Genomic_DNA"/>
</dbReference>
<dbReference type="Proteomes" id="UP000250790">
    <property type="component" value="Unassembled WGS sequence"/>
</dbReference>
<dbReference type="InterPro" id="IPR035461">
    <property type="entry name" value="GmhA/DiaA"/>
</dbReference>
<gene>
    <name evidence="2" type="ORF">B9Z37_06145</name>
</gene>
<keyword evidence="2" id="KW-0413">Isomerase</keyword>
<accession>A0A315EDE6</accession>
<dbReference type="InterPro" id="IPR050099">
    <property type="entry name" value="SIS_GmhA/DiaA_subfam"/>
</dbReference>
<dbReference type="OrthoDB" id="9810929at2"/>
<reference evidence="2 3" key="1">
    <citation type="submission" date="2017-04" db="EMBL/GenBank/DDBJ databases">
        <title>Unexpected and diverse lifestyles within the genus Limnohabitans.</title>
        <authorList>
            <person name="Kasalicky V."/>
            <person name="Mehrshad M."/>
            <person name="Andrei S.-A."/>
            <person name="Salcher M."/>
            <person name="Kratochvilova H."/>
            <person name="Simek K."/>
            <person name="Ghai R."/>
        </authorList>
    </citation>
    <scope>NUCLEOTIDE SEQUENCE [LARGE SCALE GENOMIC DNA]</scope>
    <source>
        <strain evidence="2 3">II-B4</strain>
    </source>
</reference>
<dbReference type="GO" id="GO:0097367">
    <property type="term" value="F:carbohydrate derivative binding"/>
    <property type="evidence" value="ECO:0007669"/>
    <property type="project" value="InterPro"/>
</dbReference>
<dbReference type="Gene3D" id="3.40.50.10490">
    <property type="entry name" value="Glucose-6-phosphate isomerase like protein, domain 1"/>
    <property type="match status" value="1"/>
</dbReference>
<dbReference type="PANTHER" id="PTHR30390">
    <property type="entry name" value="SEDOHEPTULOSE 7-PHOSPHATE ISOMERASE / DNAA INITIATOR-ASSOCIATING FACTOR FOR REPLICATION INITIATION"/>
    <property type="match status" value="1"/>
</dbReference>
<sequence length="194" mass="20457">MLDLRIQQHFIDSADLHYQVAETLAKPVDAAVQAVLACVTGGGKVLAGGMGPSAALAQYLVNLLVGGFERERPGLAAMALSSDALMASRWADGQALARQVLALGQTGDVLVLISVDGGEPALVEAVQAAHDREMTVLALTGHHGGGLARQLRETDVHVCVPHERAARIREVQHLVLHCLCDGIDTQLLGEQEPL</sequence>
<dbReference type="AlphaFoldDB" id="A0A315EDE6"/>
<dbReference type="Pfam" id="PF13580">
    <property type="entry name" value="SIS_2"/>
    <property type="match status" value="1"/>
</dbReference>
<dbReference type="GO" id="GO:0016853">
    <property type="term" value="F:isomerase activity"/>
    <property type="evidence" value="ECO:0007669"/>
    <property type="project" value="UniProtKB-KW"/>
</dbReference>
<dbReference type="PROSITE" id="PS51464">
    <property type="entry name" value="SIS"/>
    <property type="match status" value="1"/>
</dbReference>
<proteinExistence type="predicted"/>
<evidence type="ECO:0000313" key="2">
    <source>
        <dbReference type="EMBL" id="PUE54142.1"/>
    </source>
</evidence>
<dbReference type="InterPro" id="IPR046348">
    <property type="entry name" value="SIS_dom_sf"/>
</dbReference>
<name>A0A315EDE6_9BURK</name>
<keyword evidence="3" id="KW-1185">Reference proteome</keyword>
<dbReference type="InterPro" id="IPR001347">
    <property type="entry name" value="SIS_dom"/>
</dbReference>
<protein>
    <submittedName>
        <fullName evidence="2">Phosphoheptose isomerase</fullName>
    </submittedName>
</protein>
<evidence type="ECO:0000313" key="3">
    <source>
        <dbReference type="Proteomes" id="UP000250790"/>
    </source>
</evidence>